<keyword evidence="8 17" id="KW-0479">Metal-binding</keyword>
<dbReference type="GO" id="GO:0008408">
    <property type="term" value="F:3'-5' exonuclease activity"/>
    <property type="evidence" value="ECO:0007669"/>
    <property type="project" value="TreeGrafter"/>
</dbReference>
<dbReference type="GO" id="GO:0005829">
    <property type="term" value="C:cytosol"/>
    <property type="evidence" value="ECO:0007669"/>
    <property type="project" value="TreeGrafter"/>
</dbReference>
<evidence type="ECO:0000313" key="21">
    <source>
        <dbReference type="Proteomes" id="UP000214610"/>
    </source>
</evidence>
<keyword evidence="6 18" id="KW-0235">DNA replication</keyword>
<dbReference type="FunFam" id="3.30.420.10:FF:000012">
    <property type="entry name" value="DNA polymerase III subunit epsilon"/>
    <property type="match status" value="1"/>
</dbReference>
<dbReference type="NCBIfam" id="NF004316">
    <property type="entry name" value="PRK05711.1"/>
    <property type="match status" value="1"/>
</dbReference>
<dbReference type="Gene3D" id="3.30.420.10">
    <property type="entry name" value="Ribonuclease H-like superfamily/Ribonuclease H"/>
    <property type="match status" value="1"/>
</dbReference>
<dbReference type="NCBIfam" id="TIGR01406">
    <property type="entry name" value="dnaQ_proteo"/>
    <property type="match status" value="1"/>
</dbReference>
<dbReference type="InterPro" id="IPR012337">
    <property type="entry name" value="RNaseH-like_sf"/>
</dbReference>
<evidence type="ECO:0000256" key="2">
    <source>
        <dbReference type="ARBA" id="ARBA00012417"/>
    </source>
</evidence>
<feature type="binding site" evidence="16">
    <location>
        <position position="57"/>
    </location>
    <ligand>
        <name>substrate</name>
    </ligand>
</feature>
<evidence type="ECO:0000256" key="14">
    <source>
        <dbReference type="ARBA" id="ARBA00049244"/>
    </source>
</evidence>
<dbReference type="NCBIfam" id="TIGR00573">
    <property type="entry name" value="dnaq"/>
    <property type="match status" value="1"/>
</dbReference>
<dbReference type="GO" id="GO:0045004">
    <property type="term" value="P:DNA replication proofreading"/>
    <property type="evidence" value="ECO:0007669"/>
    <property type="project" value="TreeGrafter"/>
</dbReference>
<evidence type="ECO:0000256" key="4">
    <source>
        <dbReference type="ARBA" id="ARBA00022679"/>
    </source>
</evidence>
<dbReference type="InterPro" id="IPR006309">
    <property type="entry name" value="DnaQ_proteo"/>
</dbReference>
<evidence type="ECO:0000256" key="1">
    <source>
        <dbReference type="ARBA" id="ARBA00001936"/>
    </source>
</evidence>
<keyword evidence="13 17" id="KW-0464">Manganese</keyword>
<evidence type="ECO:0000256" key="5">
    <source>
        <dbReference type="ARBA" id="ARBA00022695"/>
    </source>
</evidence>
<gene>
    <name evidence="18" type="primary">dnaQ</name>
    <name evidence="20" type="ORF">ADH67_02930</name>
</gene>
<dbReference type="InterPro" id="IPR036397">
    <property type="entry name" value="RNaseH_sf"/>
</dbReference>
<comment type="caution">
    <text evidence="20">The sequence shown here is derived from an EMBL/GenBank/DDBJ whole genome shotgun (WGS) entry which is preliminary data.</text>
</comment>
<comment type="catalytic activity">
    <reaction evidence="14 18">
        <text>DNA(n) + a 2'-deoxyribonucleoside 5'-triphosphate = DNA(n+1) + diphosphate</text>
        <dbReference type="Rhea" id="RHEA:22508"/>
        <dbReference type="Rhea" id="RHEA-COMP:17339"/>
        <dbReference type="Rhea" id="RHEA-COMP:17340"/>
        <dbReference type="ChEBI" id="CHEBI:33019"/>
        <dbReference type="ChEBI" id="CHEBI:61560"/>
        <dbReference type="ChEBI" id="CHEBI:173112"/>
        <dbReference type="EC" id="2.7.7.7"/>
    </reaction>
</comment>
<feature type="binding site" evidence="16">
    <location>
        <position position="7"/>
    </location>
    <ligand>
        <name>substrate</name>
    </ligand>
</feature>
<dbReference type="SUPFAM" id="SSF53098">
    <property type="entry name" value="Ribonuclease H-like"/>
    <property type="match status" value="1"/>
</dbReference>
<sequence>MREICFDTETTGFRAKEGDRLIEIGCVELSRYGISENKFHRFINPQRDIPEEAIRIHNITNEMVADKPTFEEIADEFLEFIKGAKLIAHNSPFDESFLDQELTRIGKGKLRDHCVDVIDSLEISRKVFPQQQNSLDALCKRLGVDLTSRNDGHGALIDAQLLAQVYLVLKQDQESMDIDSLTLSGKKLDDIEDTHIVIKASEEDLKAHEAFLELLAKKCKGTPLYKMEDEEFKALREKEQESINSKKAKMEQFIASL</sequence>
<keyword evidence="9 18" id="KW-0378">Hydrolase</keyword>
<evidence type="ECO:0000256" key="11">
    <source>
        <dbReference type="ARBA" id="ARBA00022842"/>
    </source>
</evidence>
<dbReference type="GO" id="GO:0003887">
    <property type="term" value="F:DNA-directed DNA polymerase activity"/>
    <property type="evidence" value="ECO:0007669"/>
    <property type="project" value="UniProtKB-KW"/>
</dbReference>
<evidence type="ECO:0000256" key="9">
    <source>
        <dbReference type="ARBA" id="ARBA00022801"/>
    </source>
</evidence>
<evidence type="ECO:0000256" key="13">
    <source>
        <dbReference type="ARBA" id="ARBA00023211"/>
    </source>
</evidence>
<comment type="cofactor">
    <cofactor evidence="1 18">
        <name>Mn(2+)</name>
        <dbReference type="ChEBI" id="CHEBI:29035"/>
    </cofactor>
</comment>
<feature type="binding site" evidence="16">
    <location>
        <position position="52"/>
    </location>
    <ligand>
        <name>substrate</name>
    </ligand>
</feature>
<evidence type="ECO:0000256" key="18">
    <source>
        <dbReference type="RuleBase" id="RU364087"/>
    </source>
</evidence>
<evidence type="ECO:0000313" key="20">
    <source>
        <dbReference type="EMBL" id="OXE51359.1"/>
    </source>
</evidence>
<evidence type="ECO:0000256" key="10">
    <source>
        <dbReference type="ARBA" id="ARBA00022839"/>
    </source>
</evidence>
<evidence type="ECO:0000256" key="6">
    <source>
        <dbReference type="ARBA" id="ARBA00022705"/>
    </source>
</evidence>
<feature type="binding site" evidence="16">
    <location>
        <position position="158"/>
    </location>
    <ligand>
        <name>substrate</name>
    </ligand>
</feature>
<dbReference type="EMBL" id="NHMP01000001">
    <property type="protein sequence ID" value="OXE51359.1"/>
    <property type="molecule type" value="Genomic_DNA"/>
</dbReference>
<evidence type="ECO:0000256" key="17">
    <source>
        <dbReference type="PIRSR" id="PIRSR606309-3"/>
    </source>
</evidence>
<dbReference type="EC" id="2.7.7.7" evidence="2 18"/>
<keyword evidence="21" id="KW-1185">Reference proteome</keyword>
<keyword evidence="12 18" id="KW-0239">DNA-directed DNA polymerase</keyword>
<dbReference type="GO" id="GO:0046872">
    <property type="term" value="F:metal ion binding"/>
    <property type="evidence" value="ECO:0007669"/>
    <property type="project" value="UniProtKB-KW"/>
</dbReference>
<keyword evidence="7 18" id="KW-0540">Nuclease</keyword>
<evidence type="ECO:0000256" key="7">
    <source>
        <dbReference type="ARBA" id="ARBA00022722"/>
    </source>
</evidence>
<comment type="cofactor">
    <cofactor evidence="17">
        <name>Mg(2+)</name>
        <dbReference type="ChEBI" id="CHEBI:18420"/>
    </cofactor>
    <cofactor evidence="17">
        <name>Mn(2+)</name>
        <dbReference type="ChEBI" id="CHEBI:29035"/>
    </cofactor>
    <text evidence="17">Binds 2 divalent metal cations. Magnesium or manganese.</text>
</comment>
<feature type="domain" description="Exonuclease" evidence="19">
    <location>
        <begin position="2"/>
        <end position="175"/>
    </location>
</feature>
<feature type="binding site" evidence="17">
    <location>
        <position position="7"/>
    </location>
    <ligand>
        <name>a divalent metal cation</name>
        <dbReference type="ChEBI" id="CHEBI:60240"/>
        <label>1</label>
        <note>catalytic</note>
    </ligand>
</feature>
<dbReference type="SMART" id="SM00479">
    <property type="entry name" value="EXOIII"/>
    <property type="match status" value="1"/>
</dbReference>
<dbReference type="InterPro" id="IPR006054">
    <property type="entry name" value="DnaQ"/>
</dbReference>
<dbReference type="Proteomes" id="UP000214610">
    <property type="component" value="Unassembled WGS sequence"/>
</dbReference>
<evidence type="ECO:0000256" key="12">
    <source>
        <dbReference type="ARBA" id="ARBA00022932"/>
    </source>
</evidence>
<proteinExistence type="predicted"/>
<keyword evidence="4 18" id="KW-0808">Transferase</keyword>
<comment type="subunit">
    <text evidence="18">DNA polymerase III contains a core (composed of alpha, epsilon and theta chains) that associates with a tau subunit. This core dimerizes to form the POLIII' complex. PolIII' associates with the gamma complex (composed of gamma, delta, delta', psi and chi chains) and with the beta chain to form the complete DNA polymerase III complex.</text>
</comment>
<organism evidence="20 21">
    <name type="scientific">Turicimonas muris</name>
    <dbReference type="NCBI Taxonomy" id="1796652"/>
    <lineage>
        <taxon>Bacteria</taxon>
        <taxon>Pseudomonadati</taxon>
        <taxon>Pseudomonadota</taxon>
        <taxon>Betaproteobacteria</taxon>
        <taxon>Burkholderiales</taxon>
        <taxon>Sutterellaceae</taxon>
        <taxon>Turicimonas</taxon>
    </lineage>
</organism>
<dbReference type="Pfam" id="PF00929">
    <property type="entry name" value="RNase_T"/>
    <property type="match status" value="1"/>
</dbReference>
<keyword evidence="10 18" id="KW-0269">Exonuclease</keyword>
<feature type="active site" description="Proton acceptor" evidence="15">
    <location>
        <position position="153"/>
    </location>
</feature>
<feature type="binding site" evidence="17">
    <location>
        <position position="9"/>
    </location>
    <ligand>
        <name>a divalent metal cation</name>
        <dbReference type="ChEBI" id="CHEBI:60240"/>
        <label>1</label>
        <note>catalytic</note>
    </ligand>
</feature>
<dbReference type="AlphaFoldDB" id="A0A227KS87"/>
<dbReference type="InterPro" id="IPR013520">
    <property type="entry name" value="Ribonucl_H"/>
</dbReference>
<keyword evidence="11 17" id="KW-0460">Magnesium</keyword>
<evidence type="ECO:0000256" key="15">
    <source>
        <dbReference type="PIRSR" id="PIRSR606309-1"/>
    </source>
</evidence>
<dbReference type="PANTHER" id="PTHR30231">
    <property type="entry name" value="DNA POLYMERASE III SUBUNIT EPSILON"/>
    <property type="match status" value="1"/>
</dbReference>
<dbReference type="GO" id="GO:0003677">
    <property type="term" value="F:DNA binding"/>
    <property type="evidence" value="ECO:0007669"/>
    <property type="project" value="InterPro"/>
</dbReference>
<evidence type="ECO:0000256" key="16">
    <source>
        <dbReference type="PIRSR" id="PIRSR606309-2"/>
    </source>
</evidence>
<feature type="binding site" evidence="16">
    <location>
        <position position="9"/>
    </location>
    <ligand>
        <name>substrate</name>
    </ligand>
</feature>
<evidence type="ECO:0000256" key="8">
    <source>
        <dbReference type="ARBA" id="ARBA00022723"/>
    </source>
</evidence>
<evidence type="ECO:0000256" key="3">
    <source>
        <dbReference type="ARBA" id="ARBA00020352"/>
    </source>
</evidence>
<name>A0A227KS87_9BURK</name>
<dbReference type="PANTHER" id="PTHR30231:SF41">
    <property type="entry name" value="DNA POLYMERASE III SUBUNIT EPSILON"/>
    <property type="match status" value="1"/>
</dbReference>
<protein>
    <recommendedName>
        <fullName evidence="3 18">DNA polymerase III subunit epsilon</fullName>
        <ecNumber evidence="2 18">2.7.7.7</ecNumber>
    </recommendedName>
</protein>
<comment type="function">
    <text evidence="18">DNA polymerase III is a complex, multichain enzyme responsible for most of the replicative synthesis in bacteria. The epsilon subunit contain the editing function and is a proofreading 3'-5' exonuclease.</text>
</comment>
<reference evidence="21" key="1">
    <citation type="submission" date="2017-05" db="EMBL/GenBank/DDBJ databases">
        <title>Improved OligoMM genomes.</title>
        <authorList>
            <person name="Garzetti D."/>
        </authorList>
    </citation>
    <scope>NUCLEOTIDE SEQUENCE [LARGE SCALE GENOMIC DNA]</scope>
    <source>
        <strain evidence="21">YL45</strain>
    </source>
</reference>
<evidence type="ECO:0000259" key="19">
    <source>
        <dbReference type="SMART" id="SM00479"/>
    </source>
</evidence>
<feature type="binding site" evidence="17">
    <location>
        <position position="158"/>
    </location>
    <ligand>
        <name>a divalent metal cation</name>
        <dbReference type="ChEBI" id="CHEBI:60240"/>
        <label>1</label>
        <note>catalytic</note>
    </ligand>
</feature>
<accession>A0A227KS87</accession>
<dbReference type="CDD" id="cd06131">
    <property type="entry name" value="DNA_pol_III_epsilon_Ecoli_like"/>
    <property type="match status" value="1"/>
</dbReference>
<keyword evidence="5 18" id="KW-0548">Nucleotidyltransferase</keyword>